<keyword evidence="2" id="KW-0964">Secreted</keyword>
<comment type="similarity">
    <text evidence="8">Belongs to the peptidase S1 family. CLIP subfamily.</text>
</comment>
<evidence type="ECO:0000259" key="11">
    <source>
        <dbReference type="PROSITE" id="PS50240"/>
    </source>
</evidence>
<dbReference type="SUPFAM" id="SSF50494">
    <property type="entry name" value="Trypsin-like serine proteases"/>
    <property type="match status" value="1"/>
</dbReference>
<dbReference type="InterPro" id="IPR001254">
    <property type="entry name" value="Trypsin_dom"/>
</dbReference>
<dbReference type="Pfam" id="PF00089">
    <property type="entry name" value="Trypsin"/>
    <property type="match status" value="1"/>
</dbReference>
<dbReference type="EMBL" id="JALNTZ010000008">
    <property type="protein sequence ID" value="KAJ3644113.1"/>
    <property type="molecule type" value="Genomic_DNA"/>
</dbReference>
<comment type="subcellular location">
    <subcellularLocation>
        <location evidence="1">Secreted</location>
    </subcellularLocation>
</comment>
<keyword evidence="6 9" id="KW-0720">Serine protease</keyword>
<reference evidence="12" key="1">
    <citation type="journal article" date="2023" name="G3 (Bethesda)">
        <title>Whole genome assemblies of Zophobas morio and Tenebrio molitor.</title>
        <authorList>
            <person name="Kaur S."/>
            <person name="Stinson S.A."/>
            <person name="diCenzo G.C."/>
        </authorList>
    </citation>
    <scope>NUCLEOTIDE SEQUENCE</scope>
    <source>
        <strain evidence="12">QUZm001</strain>
    </source>
</reference>
<dbReference type="SMART" id="SM00680">
    <property type="entry name" value="CLIP"/>
    <property type="match status" value="1"/>
</dbReference>
<dbReference type="GO" id="GO:0016485">
    <property type="term" value="P:protein processing"/>
    <property type="evidence" value="ECO:0007669"/>
    <property type="project" value="UniProtKB-ARBA"/>
</dbReference>
<dbReference type="GO" id="GO:0004252">
    <property type="term" value="F:serine-type endopeptidase activity"/>
    <property type="evidence" value="ECO:0007669"/>
    <property type="project" value="InterPro"/>
</dbReference>
<keyword evidence="13" id="KW-1185">Reference proteome</keyword>
<evidence type="ECO:0000256" key="7">
    <source>
        <dbReference type="ARBA" id="ARBA00023157"/>
    </source>
</evidence>
<feature type="chain" id="PRO_5041469913" description="Peptidase S1 domain-containing protein" evidence="10">
    <location>
        <begin position="22"/>
        <end position="381"/>
    </location>
</feature>
<dbReference type="PROSITE" id="PS50240">
    <property type="entry name" value="TRYPSIN_DOM"/>
    <property type="match status" value="1"/>
</dbReference>
<evidence type="ECO:0000256" key="10">
    <source>
        <dbReference type="SAM" id="SignalP"/>
    </source>
</evidence>
<dbReference type="PANTHER" id="PTHR24252:SF7">
    <property type="entry name" value="HYALIN"/>
    <property type="match status" value="1"/>
</dbReference>
<dbReference type="InterPro" id="IPR018114">
    <property type="entry name" value="TRYPSIN_HIS"/>
</dbReference>
<keyword evidence="3 9" id="KW-0645">Protease</keyword>
<evidence type="ECO:0000256" key="5">
    <source>
        <dbReference type="ARBA" id="ARBA00022801"/>
    </source>
</evidence>
<comment type="caution">
    <text evidence="12">The sequence shown here is derived from an EMBL/GenBank/DDBJ whole genome shotgun (WGS) entry which is preliminary data.</text>
</comment>
<keyword evidence="7" id="KW-1015">Disulfide bond</keyword>
<dbReference type="CDD" id="cd00190">
    <property type="entry name" value="Tryp_SPc"/>
    <property type="match status" value="1"/>
</dbReference>
<feature type="domain" description="Peptidase S1" evidence="11">
    <location>
        <begin position="125"/>
        <end position="380"/>
    </location>
</feature>
<evidence type="ECO:0000256" key="9">
    <source>
        <dbReference type="RuleBase" id="RU363034"/>
    </source>
</evidence>
<evidence type="ECO:0000313" key="13">
    <source>
        <dbReference type="Proteomes" id="UP001168821"/>
    </source>
</evidence>
<evidence type="ECO:0000256" key="1">
    <source>
        <dbReference type="ARBA" id="ARBA00004613"/>
    </source>
</evidence>
<dbReference type="Proteomes" id="UP001168821">
    <property type="component" value="Unassembled WGS sequence"/>
</dbReference>
<dbReference type="FunFam" id="2.40.10.10:FF:000047">
    <property type="entry name" value="Trypsin eta"/>
    <property type="match status" value="1"/>
</dbReference>
<dbReference type="SMART" id="SM00020">
    <property type="entry name" value="Tryp_SPc"/>
    <property type="match status" value="1"/>
</dbReference>
<organism evidence="12 13">
    <name type="scientific">Zophobas morio</name>
    <dbReference type="NCBI Taxonomy" id="2755281"/>
    <lineage>
        <taxon>Eukaryota</taxon>
        <taxon>Metazoa</taxon>
        <taxon>Ecdysozoa</taxon>
        <taxon>Arthropoda</taxon>
        <taxon>Hexapoda</taxon>
        <taxon>Insecta</taxon>
        <taxon>Pterygota</taxon>
        <taxon>Neoptera</taxon>
        <taxon>Endopterygota</taxon>
        <taxon>Coleoptera</taxon>
        <taxon>Polyphaga</taxon>
        <taxon>Cucujiformia</taxon>
        <taxon>Tenebrionidae</taxon>
        <taxon>Zophobas</taxon>
    </lineage>
</organism>
<dbReference type="PANTHER" id="PTHR24252">
    <property type="entry name" value="ACROSIN-RELATED"/>
    <property type="match status" value="1"/>
</dbReference>
<dbReference type="InterPro" id="IPR043504">
    <property type="entry name" value="Peptidase_S1_PA_chymotrypsin"/>
</dbReference>
<dbReference type="PROSITE" id="PS00134">
    <property type="entry name" value="TRYPSIN_HIS"/>
    <property type="match status" value="1"/>
</dbReference>
<protein>
    <recommendedName>
        <fullName evidence="11">Peptidase S1 domain-containing protein</fullName>
    </recommendedName>
</protein>
<evidence type="ECO:0000256" key="2">
    <source>
        <dbReference type="ARBA" id="ARBA00022525"/>
    </source>
</evidence>
<dbReference type="Gene3D" id="2.40.10.10">
    <property type="entry name" value="Trypsin-like serine proteases"/>
    <property type="match status" value="1"/>
</dbReference>
<dbReference type="InterPro" id="IPR009003">
    <property type="entry name" value="Peptidase_S1_PA"/>
</dbReference>
<dbReference type="InterPro" id="IPR022700">
    <property type="entry name" value="CLIP"/>
</dbReference>
<proteinExistence type="inferred from homology"/>
<dbReference type="InterPro" id="IPR033116">
    <property type="entry name" value="TRYPSIN_SER"/>
</dbReference>
<keyword evidence="5 9" id="KW-0378">Hydrolase</keyword>
<gene>
    <name evidence="12" type="ORF">Zmor_026786</name>
</gene>
<keyword evidence="4 10" id="KW-0732">Signal</keyword>
<evidence type="ECO:0000256" key="3">
    <source>
        <dbReference type="ARBA" id="ARBA00022670"/>
    </source>
</evidence>
<sequence length="381" mass="42226">MISFNQNAVSLLCILVGFVYSQTNLDDVCTVKSTSLQGVCKFIKDCPRAQEELQQHHLPQICGFHRFDPIICCPSVATRKPGEISKKKCEEYSAYVNETYIPPIGLIDAEPVTSYECGHTVETLIVGGTEAQQKEFPHMVSQETDNQKACAAIGYGSSVKDAGWFCGGTLLSDEYVLTAAHCLSNQDWGDAKWVKLGVTRLTSTHRKRQHIEIAELIPHPKYKSASHYYDIGLLKLKKLAKLNSFSRPACLYSKEEITAEKAIATGWGQTEFSGTSSNDLLKVTLELTDRNTCTRLYEHAGRRLKNGILSESQICAGSQLGNDTCQGDSGGPLQIYHIHDDIKCMYDIIGVVSFGKGCSGSPGVYTRISYYIKWIEDIVWP</sequence>
<dbReference type="InterPro" id="IPR001314">
    <property type="entry name" value="Peptidase_S1A"/>
</dbReference>
<evidence type="ECO:0000256" key="4">
    <source>
        <dbReference type="ARBA" id="ARBA00022729"/>
    </source>
</evidence>
<accession>A0AA38HUA8</accession>
<feature type="signal peptide" evidence="10">
    <location>
        <begin position="1"/>
        <end position="21"/>
    </location>
</feature>
<dbReference type="PROSITE" id="PS00135">
    <property type="entry name" value="TRYPSIN_SER"/>
    <property type="match status" value="1"/>
</dbReference>
<evidence type="ECO:0000256" key="8">
    <source>
        <dbReference type="ARBA" id="ARBA00024195"/>
    </source>
</evidence>
<dbReference type="AlphaFoldDB" id="A0AA38HUA8"/>
<evidence type="ECO:0000256" key="6">
    <source>
        <dbReference type="ARBA" id="ARBA00022825"/>
    </source>
</evidence>
<dbReference type="PRINTS" id="PR00722">
    <property type="entry name" value="CHYMOTRYPSIN"/>
</dbReference>
<evidence type="ECO:0000313" key="12">
    <source>
        <dbReference type="EMBL" id="KAJ3644113.1"/>
    </source>
</evidence>
<dbReference type="GO" id="GO:0005576">
    <property type="term" value="C:extracellular region"/>
    <property type="evidence" value="ECO:0007669"/>
    <property type="project" value="UniProtKB-SubCell"/>
</dbReference>
<name>A0AA38HUA8_9CUCU</name>